<dbReference type="PANTHER" id="PTHR22781:SF12">
    <property type="entry name" value="AP-3 COMPLEX SUBUNIT DELTA-1"/>
    <property type="match status" value="1"/>
</dbReference>
<evidence type="ECO:0000256" key="2">
    <source>
        <dbReference type="ARBA" id="ARBA00006613"/>
    </source>
</evidence>
<dbReference type="InterPro" id="IPR002553">
    <property type="entry name" value="Clathrin/coatomer_adapt-like_N"/>
</dbReference>
<dbReference type="InterPro" id="IPR016024">
    <property type="entry name" value="ARM-type_fold"/>
</dbReference>
<evidence type="ECO:0000256" key="5">
    <source>
        <dbReference type="ARBA" id="ARBA00022927"/>
    </source>
</evidence>
<dbReference type="InterPro" id="IPR017105">
    <property type="entry name" value="AP3_complex_dsu"/>
</dbReference>
<dbReference type="Gene3D" id="1.25.10.10">
    <property type="entry name" value="Leucine-rich Repeat Variant"/>
    <property type="match status" value="1"/>
</dbReference>
<feature type="compositionally biased region" description="Basic residues" evidence="7">
    <location>
        <begin position="922"/>
        <end position="941"/>
    </location>
</feature>
<dbReference type="SUPFAM" id="SSF48371">
    <property type="entry name" value="ARM repeat"/>
    <property type="match status" value="1"/>
</dbReference>
<dbReference type="EMBL" id="RWGY01000185">
    <property type="protein sequence ID" value="TVU03396.1"/>
    <property type="molecule type" value="Genomic_DNA"/>
</dbReference>
<organism evidence="9 10">
    <name type="scientific">Eragrostis curvula</name>
    <name type="common">weeping love grass</name>
    <dbReference type="NCBI Taxonomy" id="38414"/>
    <lineage>
        <taxon>Eukaryota</taxon>
        <taxon>Viridiplantae</taxon>
        <taxon>Streptophyta</taxon>
        <taxon>Embryophyta</taxon>
        <taxon>Tracheophyta</taxon>
        <taxon>Spermatophyta</taxon>
        <taxon>Magnoliopsida</taxon>
        <taxon>Liliopsida</taxon>
        <taxon>Poales</taxon>
        <taxon>Poaceae</taxon>
        <taxon>PACMAD clade</taxon>
        <taxon>Chloridoideae</taxon>
        <taxon>Eragrostideae</taxon>
        <taxon>Eragrostidinae</taxon>
        <taxon>Eragrostis</taxon>
    </lineage>
</organism>
<feature type="non-terminal residue" evidence="9">
    <location>
        <position position="1"/>
    </location>
</feature>
<keyword evidence="6" id="KW-0472">Membrane</keyword>
<evidence type="ECO:0000256" key="7">
    <source>
        <dbReference type="SAM" id="MobiDB-lite"/>
    </source>
</evidence>
<sequence>MAPAPPATAAGPSLVETLFQRSLDDLVKSLRADPSAAGESAAVARALSEIHREIRAADAATKAVALQKLTYLSSLHFAPVASHPLAFPAIELLASPHLPHKRLAYLAASLSLHPASLSLLPLATHQLHKDLSPSASSAAAHRHVSALALQLLASPAAAAAPDLAIHLAHDLVPHLSRGCPRAIAAASRVIASSPSAAVPVLFKPLAACLASPDPRASTAAAAAFCDLSAPPADAAPFLPLAPDLYNLLTTSRSNWALIKVLKVFARLAPLESRLAARIVDPVCQLLTRSAAMSLTFECIRTVLTALPAHDAAVRLAIGKAKEFLAAEDDPNLRYLGLLALGMIGPAYASTVHDCRDVIAQSLGDADSNIRREALHLMMGMVDENNVMDIAGMLVSHAAKSDPEFANEILGAVLAACGRNVYELVEDFDRYASLLADMARSLHCAQGDEIGRQLVDVALRVHDARPELVRSARTLLIDPALLGNHFLCPVLSAAAWISGEYVQFSKDPVELVEALLQPRTSLLPMSVRAVYIHAVFKIITFCFSMYVERLDNSSEAVDAVFDDLAVDQSVGEERNVAHVSGEEQGIRPISVEKDPVSGEEKGIRTHTVEKDPFSHESILYMINLIQTTLGPLVECNEVEVQERARNLIGFIHLAREIQELKERKVNGDKNSRVKELVVTVRAIFCQELGPVSANAQKNVVPPDGLVLENLAELTNIVSEDDTTPSTSVVFHPRSCHSAEVRDEPAVSIGSSSLSEHRKRHGLFYLPTGKAEDEANDYPHANDPLLPASDETVIDDKFKTIEPVLAGKKIKSTKSRPKVVKLDGEDFLSTMVANASVPKEDPLSGAVRGVLLTRDAKPSSSQNVSVIMSEGMLNKTGTCESSSQWMEKRESDLGGDPTSSSRTNKHRDKEKGTDLPEIDGNESRKHRSSSRSGRRQGKHKHRERSSTQPDIVPQAPVIQDFLL</sequence>
<dbReference type="Gramene" id="TVU03396">
    <property type="protein sequence ID" value="TVU03396"/>
    <property type="gene ID" value="EJB05_51087"/>
</dbReference>
<feature type="domain" description="Clathrin/coatomer adaptor adaptin-like N-terminal" evidence="8">
    <location>
        <begin position="46"/>
        <end position="537"/>
    </location>
</feature>
<dbReference type="OrthoDB" id="10264595at2759"/>
<evidence type="ECO:0000313" key="10">
    <source>
        <dbReference type="Proteomes" id="UP000324897"/>
    </source>
</evidence>
<reference evidence="9 10" key="1">
    <citation type="journal article" date="2019" name="Sci. Rep.">
        <title>A high-quality genome of Eragrostis curvula grass provides insights into Poaceae evolution and supports new strategies to enhance forage quality.</title>
        <authorList>
            <person name="Carballo J."/>
            <person name="Santos B.A.C.M."/>
            <person name="Zappacosta D."/>
            <person name="Garbus I."/>
            <person name="Selva J.P."/>
            <person name="Gallo C.A."/>
            <person name="Diaz A."/>
            <person name="Albertini E."/>
            <person name="Caccamo M."/>
            <person name="Echenique V."/>
        </authorList>
    </citation>
    <scope>NUCLEOTIDE SEQUENCE [LARGE SCALE GENOMIC DNA]</scope>
    <source>
        <strain evidence="10">cv. Victoria</strain>
        <tissue evidence="9">Leaf</tissue>
    </source>
</reference>
<evidence type="ECO:0000256" key="1">
    <source>
        <dbReference type="ARBA" id="ARBA00004308"/>
    </source>
</evidence>
<dbReference type="Proteomes" id="UP000324897">
    <property type="component" value="Unassembled WGS sequence"/>
</dbReference>
<dbReference type="GO" id="GO:0010008">
    <property type="term" value="C:endosome membrane"/>
    <property type="evidence" value="ECO:0007669"/>
    <property type="project" value="TreeGrafter"/>
</dbReference>
<keyword evidence="10" id="KW-1185">Reference proteome</keyword>
<dbReference type="GO" id="GO:0030123">
    <property type="term" value="C:AP-3 adaptor complex"/>
    <property type="evidence" value="ECO:0007669"/>
    <property type="project" value="InterPro"/>
</dbReference>
<protein>
    <recommendedName>
        <fullName evidence="8">Clathrin/coatomer adaptor adaptin-like N-terminal domain-containing protein</fullName>
    </recommendedName>
</protein>
<keyword evidence="3" id="KW-0813">Transport</keyword>
<evidence type="ECO:0000256" key="3">
    <source>
        <dbReference type="ARBA" id="ARBA00022448"/>
    </source>
</evidence>
<comment type="similarity">
    <text evidence="2">Belongs to the adaptor complexes large subunit family.</text>
</comment>
<evidence type="ECO:0000259" key="8">
    <source>
        <dbReference type="Pfam" id="PF01602"/>
    </source>
</evidence>
<feature type="region of interest" description="Disordered" evidence="7">
    <location>
        <begin position="873"/>
        <end position="961"/>
    </location>
</feature>
<gene>
    <name evidence="9" type="ORF">EJB05_51087</name>
</gene>
<feature type="compositionally biased region" description="Polar residues" evidence="7">
    <location>
        <begin position="873"/>
        <end position="883"/>
    </location>
</feature>
<accession>A0A5J9SWN5</accession>
<dbReference type="Pfam" id="PF01602">
    <property type="entry name" value="Adaptin_N"/>
    <property type="match status" value="1"/>
</dbReference>
<evidence type="ECO:0000256" key="4">
    <source>
        <dbReference type="ARBA" id="ARBA00022737"/>
    </source>
</evidence>
<comment type="caution">
    <text evidence="9">The sequence shown here is derived from an EMBL/GenBank/DDBJ whole genome shotgun (WGS) entry which is preliminary data.</text>
</comment>
<evidence type="ECO:0000256" key="6">
    <source>
        <dbReference type="ARBA" id="ARBA00023136"/>
    </source>
</evidence>
<evidence type="ECO:0000313" key="9">
    <source>
        <dbReference type="EMBL" id="TVU03396.1"/>
    </source>
</evidence>
<proteinExistence type="inferred from homology"/>
<dbReference type="InterPro" id="IPR011989">
    <property type="entry name" value="ARM-like"/>
</dbReference>
<dbReference type="GO" id="GO:0006896">
    <property type="term" value="P:Golgi to vacuole transport"/>
    <property type="evidence" value="ECO:0007669"/>
    <property type="project" value="TreeGrafter"/>
</dbReference>
<name>A0A5J9SWN5_9POAL</name>
<keyword evidence="5" id="KW-0653">Protein transport</keyword>
<dbReference type="AlphaFoldDB" id="A0A5J9SWN5"/>
<keyword evidence="4" id="KW-0677">Repeat</keyword>
<dbReference type="PANTHER" id="PTHR22781">
    <property type="entry name" value="DELTA ADAPTIN-RELATED"/>
    <property type="match status" value="1"/>
</dbReference>
<dbReference type="GO" id="GO:0006623">
    <property type="term" value="P:protein targeting to vacuole"/>
    <property type="evidence" value="ECO:0007669"/>
    <property type="project" value="TreeGrafter"/>
</dbReference>
<comment type="subcellular location">
    <subcellularLocation>
        <location evidence="1">Endomembrane system</location>
    </subcellularLocation>
</comment>